<keyword evidence="1" id="KW-0812">Transmembrane</keyword>
<dbReference type="AlphaFoldDB" id="A0A7C3R437"/>
<organism evidence="2">
    <name type="scientific">Leptospirillum ferriphilum</name>
    <dbReference type="NCBI Taxonomy" id="178606"/>
    <lineage>
        <taxon>Bacteria</taxon>
        <taxon>Pseudomonadati</taxon>
        <taxon>Nitrospirota</taxon>
        <taxon>Nitrospiria</taxon>
        <taxon>Nitrospirales</taxon>
        <taxon>Nitrospiraceae</taxon>
        <taxon>Leptospirillum</taxon>
    </lineage>
</organism>
<feature type="transmembrane region" description="Helical" evidence="1">
    <location>
        <begin position="21"/>
        <end position="40"/>
    </location>
</feature>
<accession>A0A7C3R437</accession>
<keyword evidence="1" id="KW-1133">Transmembrane helix</keyword>
<reference evidence="2" key="1">
    <citation type="journal article" date="2020" name="mSystems">
        <title>Genome- and Community-Level Interaction Insights into Carbon Utilization and Element Cycling Functions of Hydrothermarchaeota in Hydrothermal Sediment.</title>
        <authorList>
            <person name="Zhou Z."/>
            <person name="Liu Y."/>
            <person name="Xu W."/>
            <person name="Pan J."/>
            <person name="Luo Z.H."/>
            <person name="Li M."/>
        </authorList>
    </citation>
    <scope>NUCLEOTIDE SEQUENCE [LARGE SCALE GENOMIC DNA]</scope>
    <source>
        <strain evidence="2">SpSt-902</strain>
    </source>
</reference>
<protein>
    <submittedName>
        <fullName evidence="2">Uncharacterized protein</fullName>
    </submittedName>
</protein>
<comment type="caution">
    <text evidence="2">The sequence shown here is derived from an EMBL/GenBank/DDBJ whole genome shotgun (WGS) entry which is preliminary data.</text>
</comment>
<sequence>MVAASELVRMSSKGGGRFFHILPLLAGLLFVVLPGCGNVFNGVGGNGTGTLEAAKATALQDISDGNYAAAASVMSAYCPANTCPDATSASILADAYIALGSAPNSSYNAASGILVSSPSGGYVGTNQIIGNLISASSSTSSANQTFQAIAQAVPCIENNNCTQNGLSTLLTSIQVLTNSGCNVTSCSSDLASMEVLASAVYILANIQYQTGITYTANGWEQCGASGSGTASCSPNISSSGFQLSSTDLANDCILLYNSLTPLSDCGSPSATILQSASIVSVMGTLTSSLGSNAANVTNSVNEFLNSIIGCSASPCGPSASTSTPASLGSMNFQNNIQNYLTSIATM</sequence>
<keyword evidence="1" id="KW-0472">Membrane</keyword>
<gene>
    <name evidence="2" type="ORF">ENX03_03355</name>
</gene>
<evidence type="ECO:0000256" key="1">
    <source>
        <dbReference type="SAM" id="Phobius"/>
    </source>
</evidence>
<dbReference type="EMBL" id="DTMM01000071">
    <property type="protein sequence ID" value="HFT92977.1"/>
    <property type="molecule type" value="Genomic_DNA"/>
</dbReference>
<name>A0A7C3R437_9BACT</name>
<evidence type="ECO:0000313" key="2">
    <source>
        <dbReference type="EMBL" id="HFT92977.1"/>
    </source>
</evidence>
<proteinExistence type="predicted"/>